<reference evidence="2" key="1">
    <citation type="submission" date="2018-03" db="EMBL/GenBank/DDBJ databases">
        <authorList>
            <person name="Sun L."/>
            <person name="Liu H."/>
            <person name="Chen W."/>
            <person name="Huang K."/>
            <person name="Liu W."/>
            <person name="Gao X."/>
        </authorList>
    </citation>
    <scope>NUCLEOTIDE SEQUENCE [LARGE SCALE GENOMIC DNA]</scope>
    <source>
        <strain evidence="2">SH9</strain>
    </source>
</reference>
<gene>
    <name evidence="1" type="ORF">SLNSH_02800</name>
</gene>
<dbReference type="Proteomes" id="UP000239772">
    <property type="component" value="Unassembled WGS sequence"/>
</dbReference>
<name>A0A2T1HYH1_9HYPH</name>
<dbReference type="EMBL" id="PVZS01000002">
    <property type="protein sequence ID" value="PSC06742.1"/>
    <property type="molecule type" value="Genomic_DNA"/>
</dbReference>
<accession>A0A2T1HYH1</accession>
<evidence type="ECO:0000313" key="1">
    <source>
        <dbReference type="EMBL" id="PSC06742.1"/>
    </source>
</evidence>
<sequence>MNDHDPKQALLWRLATQFVEDEGHLDEDAFGQSVVDFLSQHPELDPDAFVDACVHLYVDRSHGDPRHH</sequence>
<dbReference type="AlphaFoldDB" id="A0A2T1HYH1"/>
<protein>
    <submittedName>
        <fullName evidence="1">Uncharacterized protein</fullName>
    </submittedName>
</protein>
<comment type="caution">
    <text evidence="1">The sequence shown here is derived from an EMBL/GenBank/DDBJ whole genome shotgun (WGS) entry which is preliminary data.</text>
</comment>
<organism evidence="1 2">
    <name type="scientific">Alsobacter soli</name>
    <dbReference type="NCBI Taxonomy" id="2109933"/>
    <lineage>
        <taxon>Bacteria</taxon>
        <taxon>Pseudomonadati</taxon>
        <taxon>Pseudomonadota</taxon>
        <taxon>Alphaproteobacteria</taxon>
        <taxon>Hyphomicrobiales</taxon>
        <taxon>Alsobacteraceae</taxon>
        <taxon>Alsobacter</taxon>
    </lineage>
</organism>
<keyword evidence="2" id="KW-1185">Reference proteome</keyword>
<evidence type="ECO:0000313" key="2">
    <source>
        <dbReference type="Proteomes" id="UP000239772"/>
    </source>
</evidence>
<proteinExistence type="predicted"/>